<protein>
    <submittedName>
        <fullName evidence="2">GNAT family N-acetyltransferase</fullName>
    </submittedName>
</protein>
<dbReference type="Gene3D" id="3.40.630.30">
    <property type="match status" value="1"/>
</dbReference>
<dbReference type="GO" id="GO:0016747">
    <property type="term" value="F:acyltransferase activity, transferring groups other than amino-acyl groups"/>
    <property type="evidence" value="ECO:0007669"/>
    <property type="project" value="InterPro"/>
</dbReference>
<evidence type="ECO:0000313" key="3">
    <source>
        <dbReference type="Proteomes" id="UP000561181"/>
    </source>
</evidence>
<reference evidence="2 3" key="1">
    <citation type="submission" date="2020-04" db="EMBL/GenBank/DDBJ databases">
        <authorList>
            <person name="Liu A."/>
        </authorList>
    </citation>
    <scope>NUCLEOTIDE SEQUENCE [LARGE SCALE GENOMIC DNA]</scope>
    <source>
        <strain evidence="2 3">RZ02</strain>
    </source>
</reference>
<dbReference type="PANTHER" id="PTHR43610">
    <property type="entry name" value="BLL6696 PROTEIN"/>
    <property type="match status" value="1"/>
</dbReference>
<proteinExistence type="predicted"/>
<dbReference type="PROSITE" id="PS51186">
    <property type="entry name" value="GNAT"/>
    <property type="match status" value="1"/>
</dbReference>
<keyword evidence="3" id="KW-1185">Reference proteome</keyword>
<dbReference type="Proteomes" id="UP000561181">
    <property type="component" value="Unassembled WGS sequence"/>
</dbReference>
<dbReference type="SUPFAM" id="SSF55729">
    <property type="entry name" value="Acyl-CoA N-acyltransferases (Nat)"/>
    <property type="match status" value="1"/>
</dbReference>
<dbReference type="EMBL" id="JABCRE010000003">
    <property type="protein sequence ID" value="NMW32067.1"/>
    <property type="molecule type" value="Genomic_DNA"/>
</dbReference>
<feature type="domain" description="N-acetyltransferase" evidence="1">
    <location>
        <begin position="26"/>
        <end position="181"/>
    </location>
</feature>
<keyword evidence="2" id="KW-0808">Transferase</keyword>
<dbReference type="PANTHER" id="PTHR43610:SF1">
    <property type="entry name" value="N-ACETYLTRANSFERASE DOMAIN-CONTAINING PROTEIN"/>
    <property type="match status" value="1"/>
</dbReference>
<name>A0A848QN71_9SPHN</name>
<accession>A0A848QN71</accession>
<comment type="caution">
    <text evidence="2">The sequence shown here is derived from an EMBL/GenBank/DDBJ whole genome shotgun (WGS) entry which is preliminary data.</text>
</comment>
<gene>
    <name evidence="2" type="ORF">HKD42_08340</name>
</gene>
<dbReference type="InterPro" id="IPR000182">
    <property type="entry name" value="GNAT_dom"/>
</dbReference>
<dbReference type="AlphaFoldDB" id="A0A848QN71"/>
<dbReference type="InterPro" id="IPR016181">
    <property type="entry name" value="Acyl_CoA_acyltransferase"/>
</dbReference>
<evidence type="ECO:0000313" key="2">
    <source>
        <dbReference type="EMBL" id="NMW32067.1"/>
    </source>
</evidence>
<dbReference type="Pfam" id="PF13302">
    <property type="entry name" value="Acetyltransf_3"/>
    <property type="match status" value="1"/>
</dbReference>
<evidence type="ECO:0000259" key="1">
    <source>
        <dbReference type="PROSITE" id="PS51186"/>
    </source>
</evidence>
<sequence length="194" mass="21764">MSLCAADIFPRRCVTKLSAVLEAGLVRLEPLADHHIEPLRAACAEDQEIWNIYPVNMLGEGFDDAMAQFHQMESWVQFAAIDMRTGLVAGMTNYINPDPFGVVEIGGTYIRPVVRGTDFNRAMKRLLIDNAFGKGFRRIEFRVDTRNARSMAAVAKLGAVHEGTLRKNRVTWTGYIRDTAVFGLLKEDWQSQSA</sequence>
<organism evidence="2 3">
    <name type="scientific">Pontixanthobacter rizhaonensis</name>
    <dbReference type="NCBI Taxonomy" id="2730337"/>
    <lineage>
        <taxon>Bacteria</taxon>
        <taxon>Pseudomonadati</taxon>
        <taxon>Pseudomonadota</taxon>
        <taxon>Alphaproteobacteria</taxon>
        <taxon>Sphingomonadales</taxon>
        <taxon>Erythrobacteraceae</taxon>
        <taxon>Pontixanthobacter</taxon>
    </lineage>
</organism>